<comment type="caution">
    <text evidence="9">The sequence shown here is derived from an EMBL/GenBank/DDBJ whole genome shotgun (WGS) entry which is preliminary data.</text>
</comment>
<proteinExistence type="predicted"/>
<feature type="transmembrane region" description="Helical" evidence="7">
    <location>
        <begin position="6"/>
        <end position="22"/>
    </location>
</feature>
<reference evidence="10" key="1">
    <citation type="journal article" date="2019" name="Int. J. Syst. Evol. Microbiol.">
        <title>The Global Catalogue of Microorganisms (GCM) 10K type strain sequencing project: providing services to taxonomists for standard genome sequencing and annotation.</title>
        <authorList>
            <consortium name="The Broad Institute Genomics Platform"/>
            <consortium name="The Broad Institute Genome Sequencing Center for Infectious Disease"/>
            <person name="Wu L."/>
            <person name="Ma J."/>
        </authorList>
    </citation>
    <scope>NUCLEOTIDE SEQUENCE [LARGE SCALE GENOMIC DNA]</scope>
    <source>
        <strain evidence="10">CCUG 60023</strain>
    </source>
</reference>
<feature type="transmembrane region" description="Helical" evidence="7">
    <location>
        <begin position="151"/>
        <end position="176"/>
    </location>
</feature>
<keyword evidence="10" id="KW-1185">Reference proteome</keyword>
<protein>
    <submittedName>
        <fullName evidence="9">SLC13 family permease</fullName>
    </submittedName>
</protein>
<evidence type="ECO:0000256" key="4">
    <source>
        <dbReference type="ARBA" id="ARBA00022737"/>
    </source>
</evidence>
<dbReference type="PROSITE" id="PS51202">
    <property type="entry name" value="RCK_C"/>
    <property type="match status" value="2"/>
</dbReference>
<feature type="transmembrane region" description="Helical" evidence="7">
    <location>
        <begin position="29"/>
        <end position="47"/>
    </location>
</feature>
<evidence type="ECO:0000256" key="7">
    <source>
        <dbReference type="SAM" id="Phobius"/>
    </source>
</evidence>
<keyword evidence="4" id="KW-0677">Repeat</keyword>
<dbReference type="InterPro" id="IPR004680">
    <property type="entry name" value="Cit_transptr-like_dom"/>
</dbReference>
<evidence type="ECO:0000259" key="8">
    <source>
        <dbReference type="PROSITE" id="PS51202"/>
    </source>
</evidence>
<name>A0ABW3FCJ6_9HYPH</name>
<evidence type="ECO:0000256" key="5">
    <source>
        <dbReference type="ARBA" id="ARBA00022989"/>
    </source>
</evidence>
<evidence type="ECO:0000256" key="1">
    <source>
        <dbReference type="ARBA" id="ARBA00004141"/>
    </source>
</evidence>
<feature type="transmembrane region" description="Helical" evidence="7">
    <location>
        <begin position="188"/>
        <end position="211"/>
    </location>
</feature>
<evidence type="ECO:0000313" key="9">
    <source>
        <dbReference type="EMBL" id="MFD0915619.1"/>
    </source>
</evidence>
<evidence type="ECO:0000256" key="3">
    <source>
        <dbReference type="ARBA" id="ARBA00022692"/>
    </source>
</evidence>
<feature type="transmembrane region" description="Helical" evidence="7">
    <location>
        <begin position="423"/>
        <end position="448"/>
    </location>
</feature>
<sequence length="609" mass="64832">MDNLHMWLTFVVIACTIIAFASERWSIEGISLATIAVLLAIFTLIPQPTDRETISAPELLIGFANPALITVLALLVIGQALFNTDALERPAQMLSQLGGSSAKRTIFVLLVSAGITSAFLNNTPVVVMFIPIVVAIAAQRNFAASSALMPLSYVGILGGMTTLIGSSTNLLVAGVAERYDIVIGFFDFTIPGLVLAGAGLLYVLFVMPLILRKDDGAEAKSDTSGRQFLAQIDVSIGHALEGEASVHGLFPSLSEITVRSVYRNSEMILPPFEDVVLQAGDIVVVAATRRSLTKALSQGAASLPEMREEEIDPARSTDIMRSIRQEFTLAEAVVAPGSRFAGRTIEASRIRRTFGTMVLGVQRRSGMARGLMRQTRLEPGDTLLVGGLPDDLENLRSSRELLLLERSMSEIPLRAKAPRAIGIFAMVIIAASIGLVPIVAASLIGAYAVIASGCLSIRQAARSFDKQIFMMVGASLAAATAMERTGGAAYLADGVVSAMDGQSPGFILSALFLVTALLTNVLSNNATAVLFTPIAIGIALKLGVPVEPFIVCIIFAANCSFATPVGYQTNLLVLGPGRYRFIDYVKAGLPLLFLLWIVFTLFAPTYYGL</sequence>
<dbReference type="RefSeq" id="WP_377211470.1">
    <property type="nucleotide sequence ID" value="NZ_JBHTJV010000003.1"/>
</dbReference>
<dbReference type="SUPFAM" id="SSF116726">
    <property type="entry name" value="TrkA C-terminal domain-like"/>
    <property type="match status" value="2"/>
</dbReference>
<feature type="domain" description="RCK C-terminal" evidence="8">
    <location>
        <begin position="217"/>
        <end position="301"/>
    </location>
</feature>
<comment type="subcellular location">
    <subcellularLocation>
        <location evidence="1">Membrane</location>
        <topology evidence="1">Multi-pass membrane protein</topology>
    </subcellularLocation>
</comment>
<dbReference type="Pfam" id="PF03600">
    <property type="entry name" value="CitMHS"/>
    <property type="match status" value="1"/>
</dbReference>
<feature type="transmembrane region" description="Helical" evidence="7">
    <location>
        <begin position="587"/>
        <end position="607"/>
    </location>
</feature>
<evidence type="ECO:0000313" key="10">
    <source>
        <dbReference type="Proteomes" id="UP001597101"/>
    </source>
</evidence>
<evidence type="ECO:0000256" key="6">
    <source>
        <dbReference type="ARBA" id="ARBA00023136"/>
    </source>
</evidence>
<feature type="transmembrane region" description="Helical" evidence="7">
    <location>
        <begin position="468"/>
        <end position="492"/>
    </location>
</feature>
<feature type="transmembrane region" description="Helical" evidence="7">
    <location>
        <begin position="59"/>
        <end position="82"/>
    </location>
</feature>
<dbReference type="PANTHER" id="PTHR43652">
    <property type="entry name" value="BASIC AMINO ACID ANTIPORTER YFCC-RELATED"/>
    <property type="match status" value="1"/>
</dbReference>
<dbReference type="InterPro" id="IPR036721">
    <property type="entry name" value="RCK_C_sf"/>
</dbReference>
<organism evidence="9 10">
    <name type="scientific">Pseudahrensia aquimaris</name>
    <dbReference type="NCBI Taxonomy" id="744461"/>
    <lineage>
        <taxon>Bacteria</taxon>
        <taxon>Pseudomonadati</taxon>
        <taxon>Pseudomonadota</taxon>
        <taxon>Alphaproteobacteria</taxon>
        <taxon>Hyphomicrobiales</taxon>
        <taxon>Ahrensiaceae</taxon>
        <taxon>Pseudahrensia</taxon>
    </lineage>
</organism>
<keyword evidence="2" id="KW-0813">Transport</keyword>
<dbReference type="InterPro" id="IPR006037">
    <property type="entry name" value="RCK_C"/>
</dbReference>
<keyword evidence="5 7" id="KW-1133">Transmembrane helix</keyword>
<dbReference type="Pfam" id="PF02080">
    <property type="entry name" value="TrkA_C"/>
    <property type="match status" value="1"/>
</dbReference>
<dbReference type="Proteomes" id="UP001597101">
    <property type="component" value="Unassembled WGS sequence"/>
</dbReference>
<feature type="domain" description="RCK C-terminal" evidence="8">
    <location>
        <begin position="317"/>
        <end position="401"/>
    </location>
</feature>
<keyword evidence="6 7" id="KW-0472">Membrane</keyword>
<dbReference type="EMBL" id="JBHTJV010000003">
    <property type="protein sequence ID" value="MFD0915619.1"/>
    <property type="molecule type" value="Genomic_DNA"/>
</dbReference>
<feature type="transmembrane region" description="Helical" evidence="7">
    <location>
        <begin position="504"/>
        <end position="522"/>
    </location>
</feature>
<keyword evidence="3 7" id="KW-0812">Transmembrane</keyword>
<dbReference type="Gene3D" id="3.30.70.1450">
    <property type="entry name" value="Regulator of K+ conductance, C-terminal domain"/>
    <property type="match status" value="2"/>
</dbReference>
<accession>A0ABW3FCJ6</accession>
<feature type="transmembrane region" description="Helical" evidence="7">
    <location>
        <begin position="102"/>
        <end position="120"/>
    </location>
</feature>
<dbReference type="InterPro" id="IPR051679">
    <property type="entry name" value="DASS-Related_Transporters"/>
</dbReference>
<evidence type="ECO:0000256" key="2">
    <source>
        <dbReference type="ARBA" id="ARBA00022448"/>
    </source>
</evidence>
<dbReference type="PANTHER" id="PTHR43652:SF2">
    <property type="entry name" value="BASIC AMINO ACID ANTIPORTER YFCC-RELATED"/>
    <property type="match status" value="1"/>
</dbReference>
<gene>
    <name evidence="9" type="ORF">ACFQ14_04305</name>
</gene>